<evidence type="ECO:0000256" key="16">
    <source>
        <dbReference type="SAM" id="Phobius"/>
    </source>
</evidence>
<geneLocation type="mitochondrion" evidence="17"/>
<evidence type="ECO:0000256" key="10">
    <source>
        <dbReference type="ARBA" id="ARBA00022989"/>
    </source>
</evidence>
<reference evidence="17" key="1">
    <citation type="submission" date="2016-04" db="EMBL/GenBank/DDBJ databases">
        <title>Mitochondria of unsequenced beetle families.</title>
        <authorList>
            <person name="Linard B."/>
            <person name="Andujar C."/>
            <person name="Arribas P."/>
            <person name="Vogler A.P."/>
        </authorList>
    </citation>
    <scope>NUCLEOTIDE SEQUENCE</scope>
</reference>
<evidence type="ECO:0000256" key="12">
    <source>
        <dbReference type="ARBA" id="ARBA00023128"/>
    </source>
</evidence>
<dbReference type="GO" id="GO:0008137">
    <property type="term" value="F:NADH dehydrogenase (ubiquinone) activity"/>
    <property type="evidence" value="ECO:0007669"/>
    <property type="project" value="UniProtKB-EC"/>
</dbReference>
<evidence type="ECO:0000256" key="15">
    <source>
        <dbReference type="ARBA" id="ARBA00049551"/>
    </source>
</evidence>
<evidence type="ECO:0000256" key="6">
    <source>
        <dbReference type="ARBA" id="ARBA00022660"/>
    </source>
</evidence>
<protein>
    <recommendedName>
        <fullName evidence="4">NADH-ubiquinone oxidoreductase chain 6</fullName>
        <ecNumber evidence="3">7.1.1.2</ecNumber>
    </recommendedName>
    <alternativeName>
        <fullName evidence="14">NADH dehydrogenase subunit 6</fullName>
    </alternativeName>
</protein>
<keyword evidence="13 16" id="KW-0472">Membrane</keyword>
<sequence>MILYLMTLMNILFIFMIHPLSIGSILMIQTILTSMLSGLMSLNFWFSYIMLLIMIGGMLVLFMYMTSVASNEKFKFSSKLMFLCLTSIIIITLPMIMLDYYFTNFINVSEMTLNQSLKLDFLTSLNKFLTYPTSNIYLLLIIYLFITLIAIIKISSINNGPLKQKF</sequence>
<keyword evidence="8" id="KW-1278">Translocase</keyword>
<name>A0A343A463_9CUCU</name>
<keyword evidence="6" id="KW-0679">Respiratory chain</keyword>
<evidence type="ECO:0000256" key="8">
    <source>
        <dbReference type="ARBA" id="ARBA00022967"/>
    </source>
</evidence>
<evidence type="ECO:0000256" key="7">
    <source>
        <dbReference type="ARBA" id="ARBA00022692"/>
    </source>
</evidence>
<evidence type="ECO:0000256" key="11">
    <source>
        <dbReference type="ARBA" id="ARBA00023027"/>
    </source>
</evidence>
<keyword evidence="10 16" id="KW-1133">Transmembrane helix</keyword>
<dbReference type="PANTHER" id="PTHR11435">
    <property type="entry name" value="NADH UBIQUINONE OXIDOREDUCTASE SUBUNIT ND6"/>
    <property type="match status" value="1"/>
</dbReference>
<evidence type="ECO:0000256" key="9">
    <source>
        <dbReference type="ARBA" id="ARBA00022982"/>
    </source>
</evidence>
<dbReference type="PANTHER" id="PTHR11435:SF1">
    <property type="entry name" value="NADH-UBIQUINONE OXIDOREDUCTASE CHAIN 6"/>
    <property type="match status" value="1"/>
</dbReference>
<evidence type="ECO:0000256" key="1">
    <source>
        <dbReference type="ARBA" id="ARBA00004225"/>
    </source>
</evidence>
<organism evidence="17">
    <name type="scientific">Uleiota sp. BMNH 833935</name>
    <dbReference type="NCBI Taxonomy" id="1903802"/>
    <lineage>
        <taxon>Eukaryota</taxon>
        <taxon>Metazoa</taxon>
        <taxon>Ecdysozoa</taxon>
        <taxon>Arthropoda</taxon>
        <taxon>Hexapoda</taxon>
        <taxon>Insecta</taxon>
        <taxon>Pterygota</taxon>
        <taxon>Neoptera</taxon>
        <taxon>Endopterygota</taxon>
        <taxon>Coleoptera</taxon>
        <taxon>Polyphaga</taxon>
        <taxon>Cucujiformia</taxon>
        <taxon>Silvanidae</taxon>
        <taxon>Brontinae</taxon>
        <taxon>Uleiota</taxon>
    </lineage>
</organism>
<keyword evidence="5" id="KW-0813">Transport</keyword>
<dbReference type="InterPro" id="IPR050269">
    <property type="entry name" value="ComplexI_Subunit6"/>
</dbReference>
<evidence type="ECO:0000313" key="17">
    <source>
        <dbReference type="EMBL" id="AOY39341.1"/>
    </source>
</evidence>
<feature type="transmembrane region" description="Helical" evidence="16">
    <location>
        <begin position="44"/>
        <end position="68"/>
    </location>
</feature>
<dbReference type="GO" id="GO:0031966">
    <property type="term" value="C:mitochondrial membrane"/>
    <property type="evidence" value="ECO:0007669"/>
    <property type="project" value="UniProtKB-SubCell"/>
</dbReference>
<dbReference type="EC" id="7.1.1.2" evidence="3"/>
<proteinExistence type="inferred from homology"/>
<feature type="transmembrane region" description="Helical" evidence="16">
    <location>
        <begin position="80"/>
        <end position="102"/>
    </location>
</feature>
<keyword evidence="11" id="KW-0520">NAD</keyword>
<feature type="transmembrane region" description="Helical" evidence="16">
    <location>
        <begin position="12"/>
        <end position="32"/>
    </location>
</feature>
<keyword evidence="7 16" id="KW-0812">Transmembrane</keyword>
<evidence type="ECO:0000256" key="4">
    <source>
        <dbReference type="ARBA" id="ARBA00021095"/>
    </source>
</evidence>
<keyword evidence="9" id="KW-0249">Electron transport</keyword>
<keyword evidence="12 17" id="KW-0496">Mitochondrion</keyword>
<comment type="subcellular location">
    <subcellularLocation>
        <location evidence="1">Mitochondrion membrane</location>
        <topology evidence="1">Multi-pass membrane protein</topology>
    </subcellularLocation>
</comment>
<comment type="similarity">
    <text evidence="2">Belongs to the complex I subunit 6 family.</text>
</comment>
<comment type="catalytic activity">
    <reaction evidence="15">
        <text>a ubiquinone + NADH + 5 H(+)(in) = a ubiquinol + NAD(+) + 4 H(+)(out)</text>
        <dbReference type="Rhea" id="RHEA:29091"/>
        <dbReference type="Rhea" id="RHEA-COMP:9565"/>
        <dbReference type="Rhea" id="RHEA-COMP:9566"/>
        <dbReference type="ChEBI" id="CHEBI:15378"/>
        <dbReference type="ChEBI" id="CHEBI:16389"/>
        <dbReference type="ChEBI" id="CHEBI:17976"/>
        <dbReference type="ChEBI" id="CHEBI:57540"/>
        <dbReference type="ChEBI" id="CHEBI:57945"/>
        <dbReference type="EC" id="7.1.1.2"/>
    </reaction>
</comment>
<evidence type="ECO:0000256" key="14">
    <source>
        <dbReference type="ARBA" id="ARBA00031019"/>
    </source>
</evidence>
<dbReference type="AlphaFoldDB" id="A0A343A463"/>
<dbReference type="EMBL" id="KX035149">
    <property type="protein sequence ID" value="AOY39341.1"/>
    <property type="molecule type" value="Genomic_DNA"/>
</dbReference>
<feature type="transmembrane region" description="Helical" evidence="16">
    <location>
        <begin position="136"/>
        <end position="155"/>
    </location>
</feature>
<evidence type="ECO:0000256" key="3">
    <source>
        <dbReference type="ARBA" id="ARBA00012944"/>
    </source>
</evidence>
<evidence type="ECO:0000256" key="13">
    <source>
        <dbReference type="ARBA" id="ARBA00023136"/>
    </source>
</evidence>
<gene>
    <name evidence="17" type="primary">nad6</name>
</gene>
<evidence type="ECO:0000256" key="5">
    <source>
        <dbReference type="ARBA" id="ARBA00022448"/>
    </source>
</evidence>
<evidence type="ECO:0000256" key="2">
    <source>
        <dbReference type="ARBA" id="ARBA00005698"/>
    </source>
</evidence>
<accession>A0A343A463</accession>